<proteinExistence type="predicted"/>
<keyword evidence="3" id="KW-1185">Reference proteome</keyword>
<feature type="region of interest" description="Disordered" evidence="1">
    <location>
        <begin position="231"/>
        <end position="256"/>
    </location>
</feature>
<dbReference type="AlphaFoldDB" id="A0A6G1JXP8"/>
<organism evidence="2 3">
    <name type="scientific">Pleomassaria siparia CBS 279.74</name>
    <dbReference type="NCBI Taxonomy" id="1314801"/>
    <lineage>
        <taxon>Eukaryota</taxon>
        <taxon>Fungi</taxon>
        <taxon>Dikarya</taxon>
        <taxon>Ascomycota</taxon>
        <taxon>Pezizomycotina</taxon>
        <taxon>Dothideomycetes</taxon>
        <taxon>Pleosporomycetidae</taxon>
        <taxon>Pleosporales</taxon>
        <taxon>Pleomassariaceae</taxon>
        <taxon>Pleomassaria</taxon>
    </lineage>
</organism>
<dbReference type="EMBL" id="MU005780">
    <property type="protein sequence ID" value="KAF2705042.1"/>
    <property type="molecule type" value="Genomic_DNA"/>
</dbReference>
<feature type="region of interest" description="Disordered" evidence="1">
    <location>
        <begin position="26"/>
        <end position="75"/>
    </location>
</feature>
<feature type="compositionally biased region" description="Basic and acidic residues" evidence="1">
    <location>
        <begin position="234"/>
        <end position="246"/>
    </location>
</feature>
<evidence type="ECO:0000313" key="2">
    <source>
        <dbReference type="EMBL" id="KAF2705042.1"/>
    </source>
</evidence>
<dbReference type="Proteomes" id="UP000799428">
    <property type="component" value="Unassembled WGS sequence"/>
</dbReference>
<accession>A0A6G1JXP8</accession>
<name>A0A6G1JXP8_9PLEO</name>
<evidence type="ECO:0000313" key="3">
    <source>
        <dbReference type="Proteomes" id="UP000799428"/>
    </source>
</evidence>
<gene>
    <name evidence="2" type="ORF">K504DRAFT_449096</name>
</gene>
<evidence type="ECO:0000256" key="1">
    <source>
        <dbReference type="SAM" id="MobiDB-lite"/>
    </source>
</evidence>
<protein>
    <submittedName>
        <fullName evidence="2">Uncharacterized protein</fullName>
    </submittedName>
</protein>
<reference evidence="2" key="1">
    <citation type="journal article" date="2020" name="Stud. Mycol.">
        <title>101 Dothideomycetes genomes: a test case for predicting lifestyles and emergence of pathogens.</title>
        <authorList>
            <person name="Haridas S."/>
            <person name="Albert R."/>
            <person name="Binder M."/>
            <person name="Bloem J."/>
            <person name="Labutti K."/>
            <person name="Salamov A."/>
            <person name="Andreopoulos B."/>
            <person name="Baker S."/>
            <person name="Barry K."/>
            <person name="Bills G."/>
            <person name="Bluhm B."/>
            <person name="Cannon C."/>
            <person name="Castanera R."/>
            <person name="Culley D."/>
            <person name="Daum C."/>
            <person name="Ezra D."/>
            <person name="Gonzalez J."/>
            <person name="Henrissat B."/>
            <person name="Kuo A."/>
            <person name="Liang C."/>
            <person name="Lipzen A."/>
            <person name="Lutzoni F."/>
            <person name="Magnuson J."/>
            <person name="Mondo S."/>
            <person name="Nolan M."/>
            <person name="Ohm R."/>
            <person name="Pangilinan J."/>
            <person name="Park H.-J."/>
            <person name="Ramirez L."/>
            <person name="Alfaro M."/>
            <person name="Sun H."/>
            <person name="Tritt A."/>
            <person name="Yoshinaga Y."/>
            <person name="Zwiers L.-H."/>
            <person name="Turgeon B."/>
            <person name="Goodwin S."/>
            <person name="Spatafora J."/>
            <person name="Crous P."/>
            <person name="Grigoriev I."/>
        </authorList>
    </citation>
    <scope>NUCLEOTIDE SEQUENCE</scope>
    <source>
        <strain evidence="2">CBS 279.74</strain>
    </source>
</reference>
<sequence length="256" mass="28745">MATKPTLNVTEEELIFCRSVTRNIFDDTPPESPASPVRPSFNLGEPRDSSLKVTIDESSGNEPCATSEEPPASPMLQSFGIFADMEPTVDYSLDTLAFMNNLNSTVSPMLELFDMSAGLGFDCLFPARTTEPTAIWAYTVSKRKAGKQKNGKQKNAKLRVQVMETRFIRKLQGCKDEAVRPAVRPAVIQNEAKGNGDRKHVERARDLKWWLEGMMENRKRKRCDSLEAEEIDDGRETKRRDIKATKESMIPGLTLV</sequence>